<evidence type="ECO:0000313" key="10">
    <source>
        <dbReference type="Proteomes" id="UP000019277"/>
    </source>
</evidence>
<evidence type="ECO:0000256" key="6">
    <source>
        <dbReference type="SAM" id="MobiDB-lite"/>
    </source>
</evidence>
<evidence type="ECO:0000256" key="1">
    <source>
        <dbReference type="ARBA" id="ARBA00005791"/>
    </source>
</evidence>
<feature type="region of interest" description="Disordered" evidence="6">
    <location>
        <begin position="1"/>
        <end position="50"/>
    </location>
</feature>
<name>W7IJV7_9PSEU</name>
<evidence type="ECO:0000256" key="7">
    <source>
        <dbReference type="SAM" id="Phobius"/>
    </source>
</evidence>
<feature type="domain" description="Thioredoxin-like fold" evidence="8">
    <location>
        <begin position="118"/>
        <end position="289"/>
    </location>
</feature>
<dbReference type="InterPro" id="IPR036249">
    <property type="entry name" value="Thioredoxin-like_sf"/>
</dbReference>
<gene>
    <name evidence="9" type="ORF">UO65_3606</name>
</gene>
<keyword evidence="10" id="KW-1185">Reference proteome</keyword>
<dbReference type="AlphaFoldDB" id="W7IJV7"/>
<evidence type="ECO:0000259" key="8">
    <source>
        <dbReference type="Pfam" id="PF13462"/>
    </source>
</evidence>
<organism evidence="9 10">
    <name type="scientific">Actinokineospora spheciospongiae</name>
    <dbReference type="NCBI Taxonomy" id="909613"/>
    <lineage>
        <taxon>Bacteria</taxon>
        <taxon>Bacillati</taxon>
        <taxon>Actinomycetota</taxon>
        <taxon>Actinomycetes</taxon>
        <taxon>Pseudonocardiales</taxon>
        <taxon>Pseudonocardiaceae</taxon>
        <taxon>Actinokineospora</taxon>
    </lineage>
</organism>
<dbReference type="PATRIC" id="fig|909613.9.peg.3607"/>
<dbReference type="Proteomes" id="UP000019277">
    <property type="component" value="Unassembled WGS sequence"/>
</dbReference>
<keyword evidence="4" id="KW-1015">Disulfide bond</keyword>
<keyword evidence="3" id="KW-0560">Oxidoreductase</keyword>
<keyword evidence="2" id="KW-0732">Signal</keyword>
<comment type="similarity">
    <text evidence="1">Belongs to the thioredoxin family. DsbA subfamily.</text>
</comment>
<evidence type="ECO:0000313" key="9">
    <source>
        <dbReference type="EMBL" id="EWC61125.1"/>
    </source>
</evidence>
<evidence type="ECO:0000256" key="4">
    <source>
        <dbReference type="ARBA" id="ARBA00023157"/>
    </source>
</evidence>
<comment type="caution">
    <text evidence="9">The sequence shown here is derived from an EMBL/GenBank/DDBJ whole genome shotgun (WGS) entry which is preliminary data.</text>
</comment>
<feature type="transmembrane region" description="Helical" evidence="7">
    <location>
        <begin position="68"/>
        <end position="88"/>
    </location>
</feature>
<dbReference type="eggNOG" id="COG1651">
    <property type="taxonomic scope" value="Bacteria"/>
</dbReference>
<dbReference type="PANTHER" id="PTHR13887">
    <property type="entry name" value="GLUTATHIONE S-TRANSFERASE KAPPA"/>
    <property type="match status" value="1"/>
</dbReference>
<dbReference type="Gene3D" id="3.40.30.10">
    <property type="entry name" value="Glutaredoxin"/>
    <property type="match status" value="1"/>
</dbReference>
<sequence length="298" mass="30959">MGGAERNARKRKRNQGGGARPGGATSGARAGDGKAGDGKAGGRPVPKPGSAQAALAAARAGKNDRTKVILGVVAVVVVAAAVIGGVIWTNNRKNATADAAIPVAAARQELPTTREDAAVLVGKDSAKVTLDVYEDFLCPACGGFEARFGPAIEQKLDEGVLKVRFHLVNLLDSRSDPEGYSTDSANAALLAADEGKFLRFHKSLYDSQPEEGARGWSKDQLIELGRAVGLTGQAFADGVRAGKYDQQVTAAYEKARGTEYLLQDAGNGQKAFGTPTLAVGDKVVDTSQADWLERLVAG</sequence>
<dbReference type="EMBL" id="AYXG01000130">
    <property type="protein sequence ID" value="EWC61125.1"/>
    <property type="molecule type" value="Genomic_DNA"/>
</dbReference>
<keyword evidence="5" id="KW-0676">Redox-active center</keyword>
<proteinExistence type="inferred from homology"/>
<dbReference type="PANTHER" id="PTHR13887:SF14">
    <property type="entry name" value="DISULFIDE BOND FORMATION PROTEIN D"/>
    <property type="match status" value="1"/>
</dbReference>
<evidence type="ECO:0000256" key="3">
    <source>
        <dbReference type="ARBA" id="ARBA00023002"/>
    </source>
</evidence>
<reference evidence="9 10" key="1">
    <citation type="journal article" date="2014" name="Genome Announc.">
        <title>Draft Genome Sequence of the Antitrypanosomally Active Sponge-Associated Bacterium Actinokineospora sp. Strain EG49.</title>
        <authorList>
            <person name="Harjes J."/>
            <person name="Ryu T."/>
            <person name="Abdelmohsen U.R."/>
            <person name="Moitinho-Silva L."/>
            <person name="Horn H."/>
            <person name="Ravasi T."/>
            <person name="Hentschel U."/>
        </authorList>
    </citation>
    <scope>NUCLEOTIDE SEQUENCE [LARGE SCALE GENOMIC DNA]</scope>
    <source>
        <strain evidence="9 10">EG49</strain>
    </source>
</reference>
<dbReference type="GO" id="GO:0016491">
    <property type="term" value="F:oxidoreductase activity"/>
    <property type="evidence" value="ECO:0007669"/>
    <property type="project" value="UniProtKB-KW"/>
</dbReference>
<dbReference type="CDD" id="cd02972">
    <property type="entry name" value="DsbA_family"/>
    <property type="match status" value="1"/>
</dbReference>
<keyword evidence="7" id="KW-1133">Transmembrane helix</keyword>
<feature type="compositionally biased region" description="Gly residues" evidence="6">
    <location>
        <begin position="15"/>
        <end position="25"/>
    </location>
</feature>
<keyword evidence="7" id="KW-0812">Transmembrane</keyword>
<dbReference type="RefSeq" id="WP_084175768.1">
    <property type="nucleotide sequence ID" value="NZ_AYXG01000130.1"/>
</dbReference>
<dbReference type="STRING" id="909613.UO65_3606"/>
<keyword evidence="7" id="KW-0472">Membrane</keyword>
<dbReference type="OrthoDB" id="117402at2"/>
<dbReference type="SUPFAM" id="SSF52833">
    <property type="entry name" value="Thioredoxin-like"/>
    <property type="match status" value="1"/>
</dbReference>
<dbReference type="InterPro" id="IPR012336">
    <property type="entry name" value="Thioredoxin-like_fold"/>
</dbReference>
<dbReference type="Pfam" id="PF13462">
    <property type="entry name" value="Thioredoxin_4"/>
    <property type="match status" value="1"/>
</dbReference>
<evidence type="ECO:0000256" key="2">
    <source>
        <dbReference type="ARBA" id="ARBA00022729"/>
    </source>
</evidence>
<accession>W7IJV7</accession>
<evidence type="ECO:0000256" key="5">
    <source>
        <dbReference type="ARBA" id="ARBA00023284"/>
    </source>
</evidence>
<protein>
    <submittedName>
        <fullName evidence="9">Putative membrane protein</fullName>
    </submittedName>
</protein>